<dbReference type="InterPro" id="IPR009057">
    <property type="entry name" value="Homeodomain-like_sf"/>
</dbReference>
<dbReference type="RefSeq" id="WP_380578905.1">
    <property type="nucleotide sequence ID" value="NZ_JBHSQJ010000006.1"/>
</dbReference>
<gene>
    <name evidence="6" type="ORF">ACFP3V_01840</name>
</gene>
<keyword evidence="1" id="KW-0805">Transcription regulation</keyword>
<reference evidence="7" key="1">
    <citation type="journal article" date="2019" name="Int. J. Syst. Evol. Microbiol.">
        <title>The Global Catalogue of Microorganisms (GCM) 10K type strain sequencing project: providing services to taxonomists for standard genome sequencing and annotation.</title>
        <authorList>
            <consortium name="The Broad Institute Genomics Platform"/>
            <consortium name="The Broad Institute Genome Sequencing Center for Infectious Disease"/>
            <person name="Wu L."/>
            <person name="Ma J."/>
        </authorList>
    </citation>
    <scope>NUCLEOTIDE SEQUENCE [LARGE SCALE GENOMIC DNA]</scope>
    <source>
        <strain evidence="7">JCM 4816</strain>
    </source>
</reference>
<evidence type="ECO:0000313" key="6">
    <source>
        <dbReference type="EMBL" id="MFC5905962.1"/>
    </source>
</evidence>
<proteinExistence type="predicted"/>
<feature type="domain" description="HTH tetR-type" evidence="5">
    <location>
        <begin position="23"/>
        <end position="83"/>
    </location>
</feature>
<dbReference type="InterPro" id="IPR050109">
    <property type="entry name" value="HTH-type_TetR-like_transc_reg"/>
</dbReference>
<dbReference type="Pfam" id="PF02909">
    <property type="entry name" value="TetR_C_1"/>
    <property type="match status" value="1"/>
</dbReference>
<keyword evidence="7" id="KW-1185">Reference proteome</keyword>
<dbReference type="EMBL" id="JBHSQJ010000006">
    <property type="protein sequence ID" value="MFC5905962.1"/>
    <property type="molecule type" value="Genomic_DNA"/>
</dbReference>
<name>A0ABW1FXK2_9ACTN</name>
<comment type="caution">
    <text evidence="6">The sequence shown here is derived from an EMBL/GenBank/DDBJ whole genome shotgun (WGS) entry which is preliminary data.</text>
</comment>
<dbReference type="PANTHER" id="PTHR30055:SF151">
    <property type="entry name" value="TRANSCRIPTIONAL REGULATORY PROTEIN"/>
    <property type="match status" value="1"/>
</dbReference>
<dbReference type="PRINTS" id="PR00455">
    <property type="entry name" value="HTHTETR"/>
</dbReference>
<evidence type="ECO:0000256" key="2">
    <source>
        <dbReference type="ARBA" id="ARBA00023125"/>
    </source>
</evidence>
<evidence type="ECO:0000259" key="5">
    <source>
        <dbReference type="PROSITE" id="PS50977"/>
    </source>
</evidence>
<feature type="DNA-binding region" description="H-T-H motif" evidence="4">
    <location>
        <begin position="46"/>
        <end position="65"/>
    </location>
</feature>
<dbReference type="Proteomes" id="UP001596174">
    <property type="component" value="Unassembled WGS sequence"/>
</dbReference>
<dbReference type="InterPro" id="IPR036271">
    <property type="entry name" value="Tet_transcr_reg_TetR-rel_C_sf"/>
</dbReference>
<evidence type="ECO:0000256" key="3">
    <source>
        <dbReference type="ARBA" id="ARBA00023163"/>
    </source>
</evidence>
<dbReference type="PROSITE" id="PS50977">
    <property type="entry name" value="HTH_TETR_2"/>
    <property type="match status" value="1"/>
</dbReference>
<organism evidence="6 7">
    <name type="scientific">Streptacidiphilus monticola</name>
    <dbReference type="NCBI Taxonomy" id="2161674"/>
    <lineage>
        <taxon>Bacteria</taxon>
        <taxon>Bacillati</taxon>
        <taxon>Actinomycetota</taxon>
        <taxon>Actinomycetes</taxon>
        <taxon>Kitasatosporales</taxon>
        <taxon>Streptomycetaceae</taxon>
        <taxon>Streptacidiphilus</taxon>
    </lineage>
</organism>
<dbReference type="Pfam" id="PF00440">
    <property type="entry name" value="TetR_N"/>
    <property type="match status" value="1"/>
</dbReference>
<dbReference type="Gene3D" id="1.10.357.10">
    <property type="entry name" value="Tetracycline Repressor, domain 2"/>
    <property type="match status" value="1"/>
</dbReference>
<accession>A0ABW1FXK2</accession>
<sequence>MTSNPPWASFWSGEEQRRPRRRSLSREAIVEAALTVIDTEGMDALNMRRVAQELGTGAASLYAHVSNKDELIALVMERVAAALPRPEPEPGRWREQLTEFLIASRDNLAAHGDLARAALTANIPTTPAMLDSAETVLRLLRAGGFDDQVIAYAVDLLALYVVATAYEQGLRTSPWRQEQGDAEAYIAGIRSFFSSLPPDRYPLVVALAPQLTRAEGDERFQFGLDVILDGLAAQQGRW</sequence>
<evidence type="ECO:0000256" key="1">
    <source>
        <dbReference type="ARBA" id="ARBA00023015"/>
    </source>
</evidence>
<keyword evidence="3" id="KW-0804">Transcription</keyword>
<protein>
    <submittedName>
        <fullName evidence="6">TetR/AcrR family transcriptional regulator</fullName>
    </submittedName>
</protein>
<dbReference type="SUPFAM" id="SSF46689">
    <property type="entry name" value="Homeodomain-like"/>
    <property type="match status" value="1"/>
</dbReference>
<evidence type="ECO:0000313" key="7">
    <source>
        <dbReference type="Proteomes" id="UP001596174"/>
    </source>
</evidence>
<dbReference type="SUPFAM" id="SSF48498">
    <property type="entry name" value="Tetracyclin repressor-like, C-terminal domain"/>
    <property type="match status" value="1"/>
</dbReference>
<keyword evidence="2 4" id="KW-0238">DNA-binding</keyword>
<dbReference type="InterPro" id="IPR001647">
    <property type="entry name" value="HTH_TetR"/>
</dbReference>
<evidence type="ECO:0000256" key="4">
    <source>
        <dbReference type="PROSITE-ProRule" id="PRU00335"/>
    </source>
</evidence>
<dbReference type="PANTHER" id="PTHR30055">
    <property type="entry name" value="HTH-TYPE TRANSCRIPTIONAL REGULATOR RUTR"/>
    <property type="match status" value="1"/>
</dbReference>
<dbReference type="InterPro" id="IPR004111">
    <property type="entry name" value="Repressor_TetR_C"/>
</dbReference>